<dbReference type="SUPFAM" id="SSF48371">
    <property type="entry name" value="ARM repeat"/>
    <property type="match status" value="1"/>
</dbReference>
<protein>
    <recommendedName>
        <fullName evidence="2">Armadillo repeat-containing protein 8</fullName>
    </recommendedName>
</protein>
<evidence type="ECO:0008006" key="2">
    <source>
        <dbReference type="Google" id="ProtNLM"/>
    </source>
</evidence>
<organism evidence="1">
    <name type="scientific">Haptolina ericina</name>
    <dbReference type="NCBI Taxonomy" id="156174"/>
    <lineage>
        <taxon>Eukaryota</taxon>
        <taxon>Haptista</taxon>
        <taxon>Haptophyta</taxon>
        <taxon>Prymnesiophyceae</taxon>
        <taxon>Prymnesiales</taxon>
        <taxon>Prymnesiaceae</taxon>
        <taxon>Haptolina</taxon>
    </lineage>
</organism>
<sequence>MQKAIKALSKGEQAIKALVRAGSIGGLQSTMQGLVSSSAAKTLDVVDDATKTLVNVAPTECLQNAMSGMFKSSAIQTLANVTQMDYVQTAVQGITQSAVQGINQGAKGIAKKYLDGVVATPSEAQQHQKLQEWQVEKLLHAAHDESDKIRESLGRRKLGRSVSAIKFLAALETVETMTSVLDSHEVVGLSYSSSSGGEQSPSLRTFSPYSQGEYASTEDDVGGEHVESLEESLIFPVLNALSKWGHESEVCSTGCDELYNLLVGVGVDAQSEMLSRACKRSAASMGVVDVLISVLERHKEDCDVVLSALRALVAACERNIHEAGMQAGHVAREEPGLQCTRVAMAGGIFPALAAAMTNHVMDLAIQEQAARLLVTLCSSDDVGSGRRRRSAADCGFLEWLVDAMRAHPQATGVMEYSCIAIGVICNAYPMPSDTRKRAAARAGAIEVIVSALKSKDCQEKEMFRAGTAALRFITYRDAGLIRRAKKAGALSSWF</sequence>
<proteinExistence type="predicted"/>
<dbReference type="Gene3D" id="1.25.10.10">
    <property type="entry name" value="Leucine-rich Repeat Variant"/>
    <property type="match status" value="1"/>
</dbReference>
<gene>
    <name evidence="1" type="ORF">HERI1096_LOCUS11836</name>
</gene>
<dbReference type="InterPro" id="IPR016024">
    <property type="entry name" value="ARM-type_fold"/>
</dbReference>
<name>A0A7S3EXX8_9EUKA</name>
<reference evidence="1" key="1">
    <citation type="submission" date="2021-01" db="EMBL/GenBank/DDBJ databases">
        <authorList>
            <person name="Corre E."/>
            <person name="Pelletier E."/>
            <person name="Niang G."/>
            <person name="Scheremetjew M."/>
            <person name="Finn R."/>
            <person name="Kale V."/>
            <person name="Holt S."/>
            <person name="Cochrane G."/>
            <person name="Meng A."/>
            <person name="Brown T."/>
            <person name="Cohen L."/>
        </authorList>
    </citation>
    <scope>NUCLEOTIDE SEQUENCE</scope>
    <source>
        <strain evidence="1">CCMP281</strain>
    </source>
</reference>
<evidence type="ECO:0000313" key="1">
    <source>
        <dbReference type="EMBL" id="CAE0111176.1"/>
    </source>
</evidence>
<dbReference type="EMBL" id="HBHX01021210">
    <property type="protein sequence ID" value="CAE0111176.1"/>
    <property type="molecule type" value="Transcribed_RNA"/>
</dbReference>
<dbReference type="AlphaFoldDB" id="A0A7S3EXX8"/>
<accession>A0A7S3EXX8</accession>
<dbReference type="InterPro" id="IPR011989">
    <property type="entry name" value="ARM-like"/>
</dbReference>